<dbReference type="EMBL" id="JARKHS020029908">
    <property type="protein sequence ID" value="KAK8762634.1"/>
    <property type="molecule type" value="Genomic_DNA"/>
</dbReference>
<keyword evidence="2" id="KW-1185">Reference proteome</keyword>
<name>A0AAQ4DJJ4_AMBAM</name>
<dbReference type="Proteomes" id="UP001321473">
    <property type="component" value="Unassembled WGS sequence"/>
</dbReference>
<accession>A0AAQ4DJJ4</accession>
<dbReference type="AlphaFoldDB" id="A0AAQ4DJJ4"/>
<evidence type="ECO:0000313" key="2">
    <source>
        <dbReference type="Proteomes" id="UP001321473"/>
    </source>
</evidence>
<comment type="caution">
    <text evidence="1">The sequence shown here is derived from an EMBL/GenBank/DDBJ whole genome shotgun (WGS) entry which is preliminary data.</text>
</comment>
<sequence>MGDQHPSMSGDIQQLLKALYAVQERPTLDENDAIEPSPREAELFSRVCEEDCIVALGTPELRRHLCVAFILALKPPGAFIVGPLIPEDKDFLEYLRLFFPDEVWTIASATSWTRDALSGVCIVEPDVLWALIADGALETADIRVLVLRDFQHYLDTRHPYHKIVSHLQQSPTSTRLLALADELRASRMDILESDLKRLRTPLKLACHLGTPVRPYTKGVALEYCLIELDWFFQVDWQCASDTLSWSDDPIVQEVGVTLREHGVLPAFRHAKEAVTTNPCMELTEFLLLSREKIANLKGSTVAAYVQGRTLALTTSLESMCDLRDFLRSQSPLTVIEEPDEVALASSVVLVATTADLPTLRRYYWDAVVLCDLPVGVSCDGLLANADCKALLATPEEWTRWQALLKVHDELDSLLLRVNQ</sequence>
<organism evidence="1 2">
    <name type="scientific">Amblyomma americanum</name>
    <name type="common">Lone star tick</name>
    <dbReference type="NCBI Taxonomy" id="6943"/>
    <lineage>
        <taxon>Eukaryota</taxon>
        <taxon>Metazoa</taxon>
        <taxon>Ecdysozoa</taxon>
        <taxon>Arthropoda</taxon>
        <taxon>Chelicerata</taxon>
        <taxon>Arachnida</taxon>
        <taxon>Acari</taxon>
        <taxon>Parasitiformes</taxon>
        <taxon>Ixodida</taxon>
        <taxon>Ixodoidea</taxon>
        <taxon>Ixodidae</taxon>
        <taxon>Amblyomminae</taxon>
        <taxon>Amblyomma</taxon>
    </lineage>
</organism>
<gene>
    <name evidence="1" type="ORF">V5799_026099</name>
</gene>
<evidence type="ECO:0000313" key="1">
    <source>
        <dbReference type="EMBL" id="KAK8762634.1"/>
    </source>
</evidence>
<protein>
    <submittedName>
        <fullName evidence="1">Uncharacterized protein</fullName>
    </submittedName>
</protein>
<proteinExistence type="predicted"/>
<reference evidence="1 2" key="1">
    <citation type="journal article" date="2023" name="Arcadia Sci">
        <title>De novo assembly of a long-read Amblyomma americanum tick genome.</title>
        <authorList>
            <person name="Chou S."/>
            <person name="Poskanzer K.E."/>
            <person name="Rollins M."/>
            <person name="Thuy-Boun P.S."/>
        </authorList>
    </citation>
    <scope>NUCLEOTIDE SEQUENCE [LARGE SCALE GENOMIC DNA]</scope>
    <source>
        <strain evidence="1">F_SG_1</strain>
        <tissue evidence="1">Salivary glands</tissue>
    </source>
</reference>